<dbReference type="Proteomes" id="UP000248882">
    <property type="component" value="Unassembled WGS sequence"/>
</dbReference>
<dbReference type="RefSeq" id="WP_111323355.1">
    <property type="nucleotide sequence ID" value="NZ_QKZT01000033.1"/>
</dbReference>
<protein>
    <recommendedName>
        <fullName evidence="3">6-bladed beta-propeller protein</fullName>
    </recommendedName>
</protein>
<proteinExistence type="predicted"/>
<dbReference type="EMBL" id="QKZT01000033">
    <property type="protein sequence ID" value="PZX46382.1"/>
    <property type="molecule type" value="Genomic_DNA"/>
</dbReference>
<gene>
    <name evidence="1" type="ORF">LV85_04338</name>
</gene>
<name>A0A2W7S739_9BACT</name>
<sequence>MRQRCIYFLAFFSAFACQIKAEKDAIPQLLDLVVVDSILVQEQDFFINSQYLVNLVGDSLLAISSIRSPSVSFIRSNGEEVGQIASKDYPMAPFIPSSFDASEYPILYILDKRSESILTFNVEKKQFLNKLKLNLPDNKRPKMAGAKFKKISSGFVVELESSIYDNYNPDYYRNSGDLIYLFDEKGKAKISFLEYPEELKKVEGSLKPTDYLEFTSNDKSILFTFPHGKTIQRFEKGNLGKLLEEIPLPKSNYFDYEPVGADQIISFQELFNSGNGMDVVVPFNHYFNTVVDNKKEIIISTWMNNREVAPNNAFYTNLFIYKKDEESWYETRNPRNTLDLGMLAGVVNDTLYFYEGSLMKQDKKYIKRAILKPIEE</sequence>
<evidence type="ECO:0000313" key="2">
    <source>
        <dbReference type="Proteomes" id="UP000248882"/>
    </source>
</evidence>
<evidence type="ECO:0000313" key="1">
    <source>
        <dbReference type="EMBL" id="PZX46382.1"/>
    </source>
</evidence>
<organism evidence="1 2">
    <name type="scientific">Algoriphagus chordae</name>
    <dbReference type="NCBI Taxonomy" id="237019"/>
    <lineage>
        <taxon>Bacteria</taxon>
        <taxon>Pseudomonadati</taxon>
        <taxon>Bacteroidota</taxon>
        <taxon>Cytophagia</taxon>
        <taxon>Cytophagales</taxon>
        <taxon>Cyclobacteriaceae</taxon>
        <taxon>Algoriphagus</taxon>
    </lineage>
</organism>
<reference evidence="1 2" key="1">
    <citation type="submission" date="2018-06" db="EMBL/GenBank/DDBJ databases">
        <title>Genomic Encyclopedia of Archaeal and Bacterial Type Strains, Phase II (KMG-II): from individual species to whole genera.</title>
        <authorList>
            <person name="Goeker M."/>
        </authorList>
    </citation>
    <scope>NUCLEOTIDE SEQUENCE [LARGE SCALE GENOMIC DNA]</scope>
    <source>
        <strain evidence="1 2">DSM 19830</strain>
    </source>
</reference>
<dbReference type="OrthoDB" id="821743at2"/>
<comment type="caution">
    <text evidence="1">The sequence shown here is derived from an EMBL/GenBank/DDBJ whole genome shotgun (WGS) entry which is preliminary data.</text>
</comment>
<evidence type="ECO:0008006" key="3">
    <source>
        <dbReference type="Google" id="ProtNLM"/>
    </source>
</evidence>
<dbReference type="PROSITE" id="PS51257">
    <property type="entry name" value="PROKAR_LIPOPROTEIN"/>
    <property type="match status" value="1"/>
</dbReference>
<dbReference type="AlphaFoldDB" id="A0A2W7S739"/>
<accession>A0A2W7S739</accession>
<keyword evidence="2" id="KW-1185">Reference proteome</keyword>